<evidence type="ECO:0000256" key="2">
    <source>
        <dbReference type="ARBA" id="ARBA00022963"/>
    </source>
</evidence>
<sequence length="437" mass="48199">MASLSSVDIQASHLCVVVHGLWGKPIHMASVAKALRAKFPQDKLHLLVAEANAGSFTYDGIDRGGERVCAEIEAEVQRISDRGGKVRKFSMVGYSMGGLVVRYTAGLLYAKGFLDSVECMNFTTFATPHLGARAPVKGAFSHVWNAIGSRTVSMSGRQLFTIDDFRETGKPLLSVLADPGSIFISGLRKFKNRTLYANITNDRTAVYYTTSISRTDPYRNLDIIKPNFVPGYGQVVLDASKPLTPHVPEPVALSARISAFIHSLPFYATISLLLPIGVVIFLISSIFSTCRSSHRIRLHELGQGGVAIEKYRPPLWVQGIRQEVAHAYEALGSVQGDQFLDTNASGGDGDEEAMDSDDARIMTRERRMSIPAQPTLALTPAQFSMIDSLDAVGWCKFPVWIHNDQHTHAAIIVRFEKETFNEGKLILQHFVQEEFEI</sequence>
<dbReference type="InterPro" id="IPR044294">
    <property type="entry name" value="Lipase-like"/>
</dbReference>
<dbReference type="GO" id="GO:0016042">
    <property type="term" value="P:lipid catabolic process"/>
    <property type="evidence" value="ECO:0007669"/>
    <property type="project" value="UniProtKB-KW"/>
</dbReference>
<protein>
    <submittedName>
        <fullName evidence="5">Putative lipase</fullName>
        <ecNumber evidence="5">3.1.-.-</ecNumber>
    </submittedName>
</protein>
<dbReference type="Pfam" id="PF05057">
    <property type="entry name" value="DUF676"/>
    <property type="match status" value="1"/>
</dbReference>
<reference evidence="5 6" key="1">
    <citation type="submission" date="2015-04" db="EMBL/GenBank/DDBJ databases">
        <title>Genome sequence of Ceratocystis platani, a major pathogen of plane trees.</title>
        <authorList>
            <person name="Belbahri L."/>
        </authorList>
    </citation>
    <scope>NUCLEOTIDE SEQUENCE [LARGE SCALE GENOMIC DNA]</scope>
    <source>
        <strain evidence="5 6">CFO</strain>
    </source>
</reference>
<keyword evidence="3" id="KW-0472">Membrane</keyword>
<dbReference type="AlphaFoldDB" id="A0A0F8D2T9"/>
<dbReference type="GO" id="GO:0005811">
    <property type="term" value="C:lipid droplet"/>
    <property type="evidence" value="ECO:0007669"/>
    <property type="project" value="TreeGrafter"/>
</dbReference>
<evidence type="ECO:0000259" key="4">
    <source>
        <dbReference type="Pfam" id="PF05057"/>
    </source>
</evidence>
<dbReference type="Proteomes" id="UP000034841">
    <property type="component" value="Unassembled WGS sequence"/>
</dbReference>
<evidence type="ECO:0000313" key="5">
    <source>
        <dbReference type="EMBL" id="KKF97032.1"/>
    </source>
</evidence>
<evidence type="ECO:0000256" key="1">
    <source>
        <dbReference type="ARBA" id="ARBA00007920"/>
    </source>
</evidence>
<keyword evidence="2" id="KW-0442">Lipid degradation</keyword>
<keyword evidence="5" id="KW-0378">Hydrolase</keyword>
<evidence type="ECO:0000256" key="3">
    <source>
        <dbReference type="SAM" id="Phobius"/>
    </source>
</evidence>
<organism evidence="5 6">
    <name type="scientific">Ceratocystis fimbriata f. sp. platani</name>
    <dbReference type="NCBI Taxonomy" id="88771"/>
    <lineage>
        <taxon>Eukaryota</taxon>
        <taxon>Fungi</taxon>
        <taxon>Dikarya</taxon>
        <taxon>Ascomycota</taxon>
        <taxon>Pezizomycotina</taxon>
        <taxon>Sordariomycetes</taxon>
        <taxon>Hypocreomycetidae</taxon>
        <taxon>Microascales</taxon>
        <taxon>Ceratocystidaceae</taxon>
        <taxon>Ceratocystis</taxon>
    </lineage>
</organism>
<accession>A0A0F8D2T9</accession>
<feature type="domain" description="DUF676" evidence="4">
    <location>
        <begin position="10"/>
        <end position="211"/>
    </location>
</feature>
<comment type="similarity">
    <text evidence="1">Belongs to the putative lipase ROG1 family.</text>
</comment>
<proteinExistence type="inferred from homology"/>
<comment type="caution">
    <text evidence="5">The sequence shown here is derived from an EMBL/GenBank/DDBJ whole genome shotgun (WGS) entry which is preliminary data.</text>
</comment>
<dbReference type="OrthoDB" id="273452at2759"/>
<keyword evidence="2" id="KW-0443">Lipid metabolism</keyword>
<dbReference type="EC" id="3.1.-.-" evidence="5"/>
<dbReference type="Gene3D" id="3.40.50.1820">
    <property type="entry name" value="alpha/beta hydrolase"/>
    <property type="match status" value="1"/>
</dbReference>
<dbReference type="SUPFAM" id="SSF53474">
    <property type="entry name" value="alpha/beta-Hydrolases"/>
    <property type="match status" value="1"/>
</dbReference>
<dbReference type="PANTHER" id="PTHR12482">
    <property type="entry name" value="LIPASE ROG1-RELATED-RELATED"/>
    <property type="match status" value="1"/>
</dbReference>
<keyword evidence="6" id="KW-1185">Reference proteome</keyword>
<dbReference type="InterPro" id="IPR007751">
    <property type="entry name" value="DUF676_lipase-like"/>
</dbReference>
<dbReference type="PANTHER" id="PTHR12482:SF65">
    <property type="entry name" value="ESTERASE, PUTATIVE (AFU_ORTHOLOGUE AFUA_3G12320)-RELATED"/>
    <property type="match status" value="1"/>
</dbReference>
<keyword evidence="3" id="KW-1133">Transmembrane helix</keyword>
<name>A0A0F8D2T9_CERFI</name>
<keyword evidence="3" id="KW-0812">Transmembrane</keyword>
<dbReference type="GO" id="GO:0004622">
    <property type="term" value="F:phosphatidylcholine lysophospholipase activity"/>
    <property type="evidence" value="ECO:0007669"/>
    <property type="project" value="TreeGrafter"/>
</dbReference>
<feature type="transmembrane region" description="Helical" evidence="3">
    <location>
        <begin position="264"/>
        <end position="287"/>
    </location>
</feature>
<dbReference type="InterPro" id="IPR029058">
    <property type="entry name" value="AB_hydrolase_fold"/>
</dbReference>
<evidence type="ECO:0000313" key="6">
    <source>
        <dbReference type="Proteomes" id="UP000034841"/>
    </source>
</evidence>
<gene>
    <name evidence="5" type="ORF">CFO_g593</name>
</gene>
<dbReference type="GO" id="GO:0047372">
    <property type="term" value="F:monoacylglycerol lipase activity"/>
    <property type="evidence" value="ECO:0007669"/>
    <property type="project" value="TreeGrafter"/>
</dbReference>
<dbReference type="EMBL" id="LBBL01000020">
    <property type="protein sequence ID" value="KKF97032.1"/>
    <property type="molecule type" value="Genomic_DNA"/>
</dbReference>